<dbReference type="HAMAP" id="MF_02227">
    <property type="entry name" value="RPE"/>
    <property type="match status" value="1"/>
</dbReference>
<dbReference type="GO" id="GO:0046872">
    <property type="term" value="F:metal ion binding"/>
    <property type="evidence" value="ECO:0007669"/>
    <property type="project" value="UniProtKB-UniRule"/>
</dbReference>
<comment type="cofactor">
    <cofactor evidence="5">
        <name>Fe(2+)</name>
        <dbReference type="ChEBI" id="CHEBI:29033"/>
    </cofactor>
</comment>
<name>A0A1G7C3K3_9ACTO</name>
<feature type="binding site" evidence="14">
    <location>
        <position position="175"/>
    </location>
    <ligand>
        <name>substrate</name>
    </ligand>
</feature>
<evidence type="ECO:0000256" key="5">
    <source>
        <dbReference type="ARBA" id="ARBA00001954"/>
    </source>
</evidence>
<evidence type="ECO:0000256" key="3">
    <source>
        <dbReference type="ARBA" id="ARBA00001941"/>
    </source>
</evidence>
<feature type="binding site" evidence="10 14">
    <location>
        <position position="8"/>
    </location>
    <ligand>
        <name>substrate</name>
    </ligand>
</feature>
<dbReference type="SUPFAM" id="SSF51366">
    <property type="entry name" value="Ribulose-phoshate binding barrel"/>
    <property type="match status" value="1"/>
</dbReference>
<evidence type="ECO:0000256" key="2">
    <source>
        <dbReference type="ARBA" id="ARBA00001936"/>
    </source>
</evidence>
<evidence type="ECO:0000256" key="4">
    <source>
        <dbReference type="ARBA" id="ARBA00001947"/>
    </source>
</evidence>
<evidence type="ECO:0000256" key="7">
    <source>
        <dbReference type="ARBA" id="ARBA00013188"/>
    </source>
</evidence>
<reference evidence="18" key="2">
    <citation type="submission" date="2016-10" db="EMBL/GenBank/DDBJ databases">
        <authorList>
            <person name="Varghese N."/>
        </authorList>
    </citation>
    <scope>NUCLEOTIDE SEQUENCE [LARGE SCALE GENOMIC DNA]</scope>
    <source>
        <strain evidence="18">DSM 20639</strain>
    </source>
</reference>
<feature type="active site" description="Proton donor" evidence="10 12">
    <location>
        <position position="173"/>
    </location>
</feature>
<evidence type="ECO:0000256" key="1">
    <source>
        <dbReference type="ARBA" id="ARBA00001782"/>
    </source>
</evidence>
<comment type="cofactor">
    <cofactor evidence="3">
        <name>Co(2+)</name>
        <dbReference type="ChEBI" id="CHEBI:48828"/>
    </cofactor>
</comment>
<dbReference type="InterPro" id="IPR011060">
    <property type="entry name" value="RibuloseP-bd_barrel"/>
</dbReference>
<dbReference type="InterPro" id="IPR013785">
    <property type="entry name" value="Aldolase_TIM"/>
</dbReference>
<dbReference type="Proteomes" id="UP001273799">
    <property type="component" value="Unassembled WGS sequence"/>
</dbReference>
<dbReference type="RefSeq" id="WP_074662169.1">
    <property type="nucleotide sequence ID" value="NZ_FNAU01000006.1"/>
</dbReference>
<keyword evidence="9 10" id="KW-0413">Isomerase</keyword>
<keyword evidence="13" id="KW-0862">Zinc</keyword>
<comment type="cofactor">
    <cofactor evidence="10 13">
        <name>a divalent metal cation</name>
        <dbReference type="ChEBI" id="CHEBI:60240"/>
    </cofactor>
    <text evidence="10 13">Binds 1 divalent metal cation per subunit.</text>
</comment>
<evidence type="ECO:0000256" key="11">
    <source>
        <dbReference type="PIRNR" id="PIRNR001461"/>
    </source>
</evidence>
<evidence type="ECO:0000256" key="6">
    <source>
        <dbReference type="ARBA" id="ARBA00009541"/>
    </source>
</evidence>
<dbReference type="GO" id="GO:0004750">
    <property type="term" value="F:D-ribulose-phosphate 3-epimerase activity"/>
    <property type="evidence" value="ECO:0007669"/>
    <property type="project" value="UniProtKB-UniRule"/>
</dbReference>
<keyword evidence="13" id="KW-0464">Manganese</keyword>
<dbReference type="AlphaFoldDB" id="A0A1G7C3K3"/>
<feature type="binding site" evidence="10 14">
    <location>
        <begin position="140"/>
        <end position="143"/>
    </location>
    <ligand>
        <name>substrate</name>
    </ligand>
</feature>
<dbReference type="NCBIfam" id="TIGR01163">
    <property type="entry name" value="rpe"/>
    <property type="match status" value="1"/>
</dbReference>
<dbReference type="PROSITE" id="PS01086">
    <property type="entry name" value="RIBUL_P_3_EPIMER_2"/>
    <property type="match status" value="1"/>
</dbReference>
<dbReference type="PROSITE" id="PS01085">
    <property type="entry name" value="RIBUL_P_3_EPIMER_1"/>
    <property type="match status" value="1"/>
</dbReference>
<keyword evidence="18" id="KW-1185">Reference proteome</keyword>
<feature type="binding site" evidence="10 13">
    <location>
        <position position="64"/>
    </location>
    <ligand>
        <name>a divalent metal cation</name>
        <dbReference type="ChEBI" id="CHEBI:60240"/>
    </ligand>
</feature>
<dbReference type="GO" id="GO:0005737">
    <property type="term" value="C:cytoplasm"/>
    <property type="evidence" value="ECO:0007669"/>
    <property type="project" value="UniProtKB-ARBA"/>
</dbReference>
<reference evidence="17 19" key="3">
    <citation type="submission" date="2018-11" db="EMBL/GenBank/DDBJ databases">
        <authorList>
            <consortium name="Pathogen Informatics"/>
        </authorList>
    </citation>
    <scope>NUCLEOTIDE SEQUENCE [LARGE SCALE GENOMIC DNA]</scope>
    <source>
        <strain evidence="17 19">NCTC10327</strain>
    </source>
</reference>
<dbReference type="InterPro" id="IPR000056">
    <property type="entry name" value="Ribul_P_3_epim-like"/>
</dbReference>
<reference evidence="15" key="4">
    <citation type="submission" date="2023-10" db="EMBL/GenBank/DDBJ databases">
        <title>Whole Genome based description of the genera Actinobaculum and Actinotignum reveals a complex phylogenetic relationship within the species included in the genus Actinotignum.</title>
        <authorList>
            <person name="Jensen C.S."/>
            <person name="Dargis R."/>
            <person name="Kemp M."/>
            <person name="Christensen J.J."/>
        </authorList>
    </citation>
    <scope>NUCLEOTIDE SEQUENCE</scope>
    <source>
        <strain evidence="15">Actinobaculum_suis_CCUG19206T</strain>
    </source>
</reference>
<dbReference type="Proteomes" id="UP000182744">
    <property type="component" value="Unassembled WGS sequence"/>
</dbReference>
<evidence type="ECO:0000313" key="16">
    <source>
        <dbReference type="EMBL" id="SDE33246.1"/>
    </source>
</evidence>
<dbReference type="InterPro" id="IPR026019">
    <property type="entry name" value="Ribul_P_3_epim"/>
</dbReference>
<feature type="binding site" evidence="10 14">
    <location>
        <begin position="195"/>
        <end position="196"/>
    </location>
    <ligand>
        <name>substrate</name>
    </ligand>
</feature>
<keyword evidence="10 11" id="KW-0119">Carbohydrate metabolism</keyword>
<evidence type="ECO:0000313" key="15">
    <source>
        <dbReference type="EMBL" id="MDY5153128.1"/>
    </source>
</evidence>
<dbReference type="EC" id="5.1.3.1" evidence="7 10"/>
<dbReference type="EMBL" id="JAWNFU010000002">
    <property type="protein sequence ID" value="MDY5153128.1"/>
    <property type="molecule type" value="Genomic_DNA"/>
</dbReference>
<feature type="binding site" evidence="10 13">
    <location>
        <position position="33"/>
    </location>
    <ligand>
        <name>a divalent metal cation</name>
        <dbReference type="ChEBI" id="CHEBI:60240"/>
    </ligand>
</feature>
<keyword evidence="13" id="KW-0170">Cobalt</keyword>
<comment type="similarity">
    <text evidence="6 10 11">Belongs to the ribulose-phosphate 3-epimerase family.</text>
</comment>
<feature type="active site" description="Proton acceptor" evidence="10 12">
    <location>
        <position position="33"/>
    </location>
</feature>
<feature type="binding site" evidence="10">
    <location>
        <begin position="173"/>
        <end position="175"/>
    </location>
    <ligand>
        <name>substrate</name>
    </ligand>
</feature>
<dbReference type="Pfam" id="PF00834">
    <property type="entry name" value="Ribul_P_3_epim"/>
    <property type="match status" value="1"/>
</dbReference>
<evidence type="ECO:0000256" key="13">
    <source>
        <dbReference type="PIRSR" id="PIRSR001461-2"/>
    </source>
</evidence>
<gene>
    <name evidence="10 15" type="primary">rpe</name>
    <name evidence="17" type="ORF">NCTC10327_01083</name>
    <name evidence="15" type="ORF">R6G71_03565</name>
    <name evidence="16" type="ORF">SAMN05421878_10674</name>
</gene>
<keyword evidence="8 10" id="KW-0479">Metal-binding</keyword>
<feature type="binding site" evidence="10 14">
    <location>
        <position position="64"/>
    </location>
    <ligand>
        <name>substrate</name>
    </ligand>
</feature>
<dbReference type="PIRSF" id="PIRSF001461">
    <property type="entry name" value="RPE"/>
    <property type="match status" value="1"/>
</dbReference>
<evidence type="ECO:0000256" key="9">
    <source>
        <dbReference type="ARBA" id="ARBA00023235"/>
    </source>
</evidence>
<evidence type="ECO:0000313" key="19">
    <source>
        <dbReference type="Proteomes" id="UP000269974"/>
    </source>
</evidence>
<comment type="pathway">
    <text evidence="10">Carbohydrate degradation.</text>
</comment>
<comment type="catalytic activity">
    <reaction evidence="1 10 11">
        <text>D-ribulose 5-phosphate = D-xylulose 5-phosphate</text>
        <dbReference type="Rhea" id="RHEA:13677"/>
        <dbReference type="ChEBI" id="CHEBI:57737"/>
        <dbReference type="ChEBI" id="CHEBI:58121"/>
        <dbReference type="EC" id="5.1.3.1"/>
    </reaction>
</comment>
<comment type="cofactor">
    <cofactor evidence="2">
        <name>Mn(2+)</name>
        <dbReference type="ChEBI" id="CHEBI:29035"/>
    </cofactor>
</comment>
<dbReference type="GO" id="GO:0006098">
    <property type="term" value="P:pentose-phosphate shunt"/>
    <property type="evidence" value="ECO:0007669"/>
    <property type="project" value="UniProtKB-UniRule"/>
</dbReference>
<dbReference type="EMBL" id="UYIO01000001">
    <property type="protein sequence ID" value="VDG76444.1"/>
    <property type="molecule type" value="Genomic_DNA"/>
</dbReference>
<dbReference type="Gene3D" id="3.20.20.70">
    <property type="entry name" value="Aldolase class I"/>
    <property type="match status" value="1"/>
</dbReference>
<dbReference type="Proteomes" id="UP000269974">
    <property type="component" value="Unassembled WGS sequence"/>
</dbReference>
<evidence type="ECO:0000313" key="17">
    <source>
        <dbReference type="EMBL" id="VDG76444.1"/>
    </source>
</evidence>
<evidence type="ECO:0000256" key="10">
    <source>
        <dbReference type="HAMAP-Rule" id="MF_02227"/>
    </source>
</evidence>
<protein>
    <recommendedName>
        <fullName evidence="7 10">Ribulose-phosphate 3-epimerase</fullName>
        <ecNumber evidence="7 10">5.1.3.1</ecNumber>
    </recommendedName>
</protein>
<dbReference type="EMBL" id="FNAU01000006">
    <property type="protein sequence ID" value="SDE33246.1"/>
    <property type="molecule type" value="Genomic_DNA"/>
</dbReference>
<evidence type="ECO:0000256" key="12">
    <source>
        <dbReference type="PIRSR" id="PIRSR001461-1"/>
    </source>
</evidence>
<dbReference type="PANTHER" id="PTHR11749">
    <property type="entry name" value="RIBULOSE-5-PHOSPHATE-3-EPIMERASE"/>
    <property type="match status" value="1"/>
</dbReference>
<dbReference type="FunFam" id="3.20.20.70:FF:000004">
    <property type="entry name" value="Ribulose-phosphate 3-epimerase"/>
    <property type="match status" value="1"/>
</dbReference>
<dbReference type="CDD" id="cd00429">
    <property type="entry name" value="RPE"/>
    <property type="match status" value="1"/>
</dbReference>
<evidence type="ECO:0000313" key="18">
    <source>
        <dbReference type="Proteomes" id="UP000182744"/>
    </source>
</evidence>
<dbReference type="GO" id="GO:0019323">
    <property type="term" value="P:pentose catabolic process"/>
    <property type="evidence" value="ECO:0007669"/>
    <property type="project" value="UniProtKB-UniRule"/>
</dbReference>
<feature type="binding site" evidence="10 13">
    <location>
        <position position="173"/>
    </location>
    <ligand>
        <name>a divalent metal cation</name>
        <dbReference type="ChEBI" id="CHEBI:60240"/>
    </ligand>
</feature>
<evidence type="ECO:0000256" key="14">
    <source>
        <dbReference type="PIRSR" id="PIRSR001461-3"/>
    </source>
</evidence>
<evidence type="ECO:0000256" key="8">
    <source>
        <dbReference type="ARBA" id="ARBA00022723"/>
    </source>
</evidence>
<organism evidence="16 18">
    <name type="scientific">Actinobaculum suis</name>
    <dbReference type="NCBI Taxonomy" id="1657"/>
    <lineage>
        <taxon>Bacteria</taxon>
        <taxon>Bacillati</taxon>
        <taxon>Actinomycetota</taxon>
        <taxon>Actinomycetes</taxon>
        <taxon>Actinomycetales</taxon>
        <taxon>Actinomycetaceae</taxon>
        <taxon>Actinobaculum</taxon>
    </lineage>
</organism>
<comment type="cofactor">
    <cofactor evidence="4">
        <name>Zn(2+)</name>
        <dbReference type="ChEBI" id="CHEBI:29105"/>
    </cofactor>
</comment>
<sequence>MSVQISPSILNCDFGHLARELSQIDNADFVHFDVMDNHFVPNLSFGVPLLEKVVENTKVPVDAHLMIEDPDQWAPQYVEAGAASVTFHAEACKAPLRLAREIRAQGARAGLALRPATDITPYIDILDEFDMILIMTVEPGFGGQKFISQMMPKVRRTREAIDRAGLDVWVQVDGGISRATIEEAARAGANNFVAGSAVFKAADAHAEVEALRQLATKACAEYPAKPGHTPPC</sequence>
<proteinExistence type="inferred from homology"/>
<comment type="function">
    <text evidence="10">Catalyzes the reversible epimerization of D-ribulose 5-phosphate to D-xylulose 5-phosphate.</text>
</comment>
<accession>A0A1G7C3K3</accession>
<feature type="binding site" evidence="10 13">
    <location>
        <position position="31"/>
    </location>
    <ligand>
        <name>a divalent metal cation</name>
        <dbReference type="ChEBI" id="CHEBI:60240"/>
    </ligand>
</feature>
<reference evidence="16" key="1">
    <citation type="submission" date="2016-10" db="EMBL/GenBank/DDBJ databases">
        <authorList>
            <person name="de Groot N.N."/>
        </authorList>
    </citation>
    <scope>NUCLEOTIDE SEQUENCE [LARGE SCALE GENOMIC DNA]</scope>
    <source>
        <strain evidence="16">DSM 20639</strain>
    </source>
</reference>
<dbReference type="NCBIfam" id="NF004076">
    <property type="entry name" value="PRK05581.1-4"/>
    <property type="match status" value="1"/>
</dbReference>